<dbReference type="AlphaFoldDB" id="A0A9P4UG86"/>
<feature type="domain" description="DUF4246" evidence="3">
    <location>
        <begin position="19"/>
        <end position="87"/>
    </location>
</feature>
<dbReference type="Pfam" id="PF21666">
    <property type="entry name" value="DUF4246_N"/>
    <property type="match status" value="1"/>
</dbReference>
<dbReference type="OrthoDB" id="415532at2759"/>
<dbReference type="Pfam" id="PF14033">
    <property type="entry name" value="DUF4246"/>
    <property type="match status" value="1"/>
</dbReference>
<dbReference type="Proteomes" id="UP000799764">
    <property type="component" value="Unassembled WGS sequence"/>
</dbReference>
<sequence length="691" mass="79157">MTKRTNILYMPDPHTGPPYPGLGLPLRIKAGQDSYPIGAHGSCSGSYTELLPVRELAMIHIMDRLTDKAGWNNKVWDEVIVENWRAEAKAIPDIEWWNVATKGKDMREDEEVDEDDEDYHPYVWARCQLEGVINDNTCDCIIKELRSKAKYFDKTGIIVTLDAAASVAKSDNLVTSALHHELREAFSKLIVEQSQAPDWHPKSNDMVLDLVHPSMYPLIYGRSRVLREEVVGIEDAVQRWSGKGEVIPKDTTQDKNRFSGVGGDIPAEYWNDTYQWLPANVSFQGDGTVKFTSYINNLHPQRYAGMYRTIEKLIEAALPLWDQCLEPDTYDEDEDDDDDDGSAPKRRLGSRFEYPDEYDADDCIPENWIPSDPKELADVEVNWDEVHSWEFRPCHADEDDDEEMKWELLRKARIPEVEFEDVGYTPKEGTRLFDKFHETGLQVIVKMVSIELTPEKPDFPIGSWHVEGQMNEHICATALYYLDSENVTPSTLSFRMQTDAYMREDYSVGQQAYTWLEQVWGTPLGDDGACLQNYGSVETSEGRLLAFPNVFQHRVSPFSLADKTRPGHRRFIALWLVDPYQRIISTANVPPQQQDWWADVVFGDTKMSDEVVSLMEQTSLDSSATAINMEGKLPAELMDMVWDDFTSSADKGLLSQQEAKEHRVKLMEMRTAFVDKSDDSWHGHTYNFCEH</sequence>
<dbReference type="InterPro" id="IPR049207">
    <property type="entry name" value="DUF4246_N"/>
</dbReference>
<gene>
    <name evidence="4" type="ORF">P171DRAFT_378205</name>
</gene>
<evidence type="ECO:0000313" key="4">
    <source>
        <dbReference type="EMBL" id="KAF2450829.1"/>
    </source>
</evidence>
<evidence type="ECO:0000313" key="5">
    <source>
        <dbReference type="Proteomes" id="UP000799764"/>
    </source>
</evidence>
<organism evidence="4 5">
    <name type="scientific">Karstenula rhodostoma CBS 690.94</name>
    <dbReference type="NCBI Taxonomy" id="1392251"/>
    <lineage>
        <taxon>Eukaryota</taxon>
        <taxon>Fungi</taxon>
        <taxon>Dikarya</taxon>
        <taxon>Ascomycota</taxon>
        <taxon>Pezizomycotina</taxon>
        <taxon>Dothideomycetes</taxon>
        <taxon>Pleosporomycetidae</taxon>
        <taxon>Pleosporales</taxon>
        <taxon>Massarineae</taxon>
        <taxon>Didymosphaeriaceae</taxon>
        <taxon>Karstenula</taxon>
    </lineage>
</organism>
<evidence type="ECO:0000259" key="3">
    <source>
        <dbReference type="Pfam" id="PF21666"/>
    </source>
</evidence>
<feature type="compositionally biased region" description="Acidic residues" evidence="1">
    <location>
        <begin position="328"/>
        <end position="341"/>
    </location>
</feature>
<dbReference type="PANTHER" id="PTHR33119">
    <property type="entry name" value="IFI3P"/>
    <property type="match status" value="1"/>
</dbReference>
<name>A0A9P4UG86_9PLEO</name>
<evidence type="ECO:0000256" key="1">
    <source>
        <dbReference type="SAM" id="MobiDB-lite"/>
    </source>
</evidence>
<feature type="non-terminal residue" evidence="4">
    <location>
        <position position="691"/>
    </location>
</feature>
<reference evidence="4" key="1">
    <citation type="journal article" date="2020" name="Stud. Mycol.">
        <title>101 Dothideomycetes genomes: a test case for predicting lifestyles and emergence of pathogens.</title>
        <authorList>
            <person name="Haridas S."/>
            <person name="Albert R."/>
            <person name="Binder M."/>
            <person name="Bloem J."/>
            <person name="Labutti K."/>
            <person name="Salamov A."/>
            <person name="Andreopoulos B."/>
            <person name="Baker S."/>
            <person name="Barry K."/>
            <person name="Bills G."/>
            <person name="Bluhm B."/>
            <person name="Cannon C."/>
            <person name="Castanera R."/>
            <person name="Culley D."/>
            <person name="Daum C."/>
            <person name="Ezra D."/>
            <person name="Gonzalez J."/>
            <person name="Henrissat B."/>
            <person name="Kuo A."/>
            <person name="Liang C."/>
            <person name="Lipzen A."/>
            <person name="Lutzoni F."/>
            <person name="Magnuson J."/>
            <person name="Mondo S."/>
            <person name="Nolan M."/>
            <person name="Ohm R."/>
            <person name="Pangilinan J."/>
            <person name="Park H.-J."/>
            <person name="Ramirez L."/>
            <person name="Alfaro M."/>
            <person name="Sun H."/>
            <person name="Tritt A."/>
            <person name="Yoshinaga Y."/>
            <person name="Zwiers L.-H."/>
            <person name="Turgeon B."/>
            <person name="Goodwin S."/>
            <person name="Spatafora J."/>
            <person name="Crous P."/>
            <person name="Grigoriev I."/>
        </authorList>
    </citation>
    <scope>NUCLEOTIDE SEQUENCE</scope>
    <source>
        <strain evidence="4">CBS 690.94</strain>
    </source>
</reference>
<dbReference type="EMBL" id="MU001493">
    <property type="protein sequence ID" value="KAF2450829.1"/>
    <property type="molecule type" value="Genomic_DNA"/>
</dbReference>
<dbReference type="InterPro" id="IPR049192">
    <property type="entry name" value="DUF4246_C"/>
</dbReference>
<protein>
    <submittedName>
        <fullName evidence="4">Uncharacterized protein</fullName>
    </submittedName>
</protein>
<feature type="domain" description="DUF4246" evidence="2">
    <location>
        <begin position="136"/>
        <end position="599"/>
    </location>
</feature>
<proteinExistence type="predicted"/>
<accession>A0A9P4UG86</accession>
<feature type="region of interest" description="Disordered" evidence="1">
    <location>
        <begin position="327"/>
        <end position="351"/>
    </location>
</feature>
<comment type="caution">
    <text evidence="4">The sequence shown here is derived from an EMBL/GenBank/DDBJ whole genome shotgun (WGS) entry which is preliminary data.</text>
</comment>
<evidence type="ECO:0000259" key="2">
    <source>
        <dbReference type="Pfam" id="PF14033"/>
    </source>
</evidence>
<keyword evidence="5" id="KW-1185">Reference proteome</keyword>
<dbReference type="InterPro" id="IPR025340">
    <property type="entry name" value="DUF4246"/>
</dbReference>
<dbReference type="PANTHER" id="PTHR33119:SF1">
    <property type="entry name" value="FE2OG DIOXYGENASE DOMAIN-CONTAINING PROTEIN"/>
    <property type="match status" value="1"/>
</dbReference>